<feature type="compositionally biased region" description="Basic and acidic residues" evidence="1">
    <location>
        <begin position="33"/>
        <end position="42"/>
    </location>
</feature>
<name>A0A2N3MXN5_9PEZI</name>
<dbReference type="AlphaFoldDB" id="A0A2N3MXN5"/>
<feature type="region of interest" description="Disordered" evidence="1">
    <location>
        <begin position="33"/>
        <end position="73"/>
    </location>
</feature>
<reference evidence="2 3" key="1">
    <citation type="journal article" date="2017" name="G3 (Bethesda)">
        <title>First Draft Genome Sequence of the Pathogenic Fungus Lomentospora prolificans (Formerly Scedosporium prolificans).</title>
        <authorList>
            <person name="Luo R."/>
            <person name="Zimin A."/>
            <person name="Workman R."/>
            <person name="Fan Y."/>
            <person name="Pertea G."/>
            <person name="Grossman N."/>
            <person name="Wear M.P."/>
            <person name="Jia B."/>
            <person name="Miller H."/>
            <person name="Casadevall A."/>
            <person name="Timp W."/>
            <person name="Zhang S.X."/>
            <person name="Salzberg S.L."/>
        </authorList>
    </citation>
    <scope>NUCLEOTIDE SEQUENCE [LARGE SCALE GENOMIC DNA]</scope>
    <source>
        <strain evidence="2 3">JHH-5317</strain>
    </source>
</reference>
<evidence type="ECO:0000313" key="3">
    <source>
        <dbReference type="Proteomes" id="UP000233524"/>
    </source>
</evidence>
<evidence type="ECO:0000256" key="1">
    <source>
        <dbReference type="SAM" id="MobiDB-lite"/>
    </source>
</evidence>
<organism evidence="2 3">
    <name type="scientific">Lomentospora prolificans</name>
    <dbReference type="NCBI Taxonomy" id="41688"/>
    <lineage>
        <taxon>Eukaryota</taxon>
        <taxon>Fungi</taxon>
        <taxon>Dikarya</taxon>
        <taxon>Ascomycota</taxon>
        <taxon>Pezizomycotina</taxon>
        <taxon>Sordariomycetes</taxon>
        <taxon>Hypocreomycetidae</taxon>
        <taxon>Microascales</taxon>
        <taxon>Microascaceae</taxon>
        <taxon>Lomentospora</taxon>
    </lineage>
</organism>
<dbReference type="OrthoDB" id="4138121at2759"/>
<dbReference type="EMBL" id="NLAX01001623">
    <property type="protein sequence ID" value="PKS04936.1"/>
    <property type="molecule type" value="Genomic_DNA"/>
</dbReference>
<gene>
    <name evidence="2" type="ORF">jhhlp_008302</name>
</gene>
<accession>A0A2N3MXN5</accession>
<dbReference type="VEuPathDB" id="FungiDB:jhhlp_008302"/>
<sequence>MMRPLLALIIQFEILRRPGFHRFVGKIQRYVDEKQNGRHPDQPLHPGEATGADRLSRKYGSRADVETELPSSGEGFLQHFVSELKNQAKGNPSKDPRNK</sequence>
<dbReference type="InParanoid" id="A0A2N3MXN5"/>
<dbReference type="Proteomes" id="UP000233524">
    <property type="component" value="Unassembled WGS sequence"/>
</dbReference>
<evidence type="ECO:0000313" key="2">
    <source>
        <dbReference type="EMBL" id="PKS04936.1"/>
    </source>
</evidence>
<proteinExistence type="predicted"/>
<keyword evidence="3" id="KW-1185">Reference proteome</keyword>
<comment type="caution">
    <text evidence="2">The sequence shown here is derived from an EMBL/GenBank/DDBJ whole genome shotgun (WGS) entry which is preliminary data.</text>
</comment>
<protein>
    <submittedName>
        <fullName evidence="2">Uncharacterized protein</fullName>
    </submittedName>
</protein>